<feature type="compositionally biased region" description="Low complexity" evidence="3">
    <location>
        <begin position="456"/>
        <end position="489"/>
    </location>
</feature>
<dbReference type="InterPro" id="IPR000504">
    <property type="entry name" value="RRM_dom"/>
</dbReference>
<evidence type="ECO:0000256" key="3">
    <source>
        <dbReference type="SAM" id="MobiDB-lite"/>
    </source>
</evidence>
<accession>A0A8S3ZNZ7</accession>
<keyword evidence="2" id="KW-0175">Coiled coil</keyword>
<feature type="compositionally biased region" description="Polar residues" evidence="3">
    <location>
        <begin position="404"/>
        <end position="429"/>
    </location>
</feature>
<feature type="region of interest" description="Disordered" evidence="3">
    <location>
        <begin position="557"/>
        <end position="587"/>
    </location>
</feature>
<dbReference type="SUPFAM" id="SSF54928">
    <property type="entry name" value="RNA-binding domain, RBD"/>
    <property type="match status" value="1"/>
</dbReference>
<feature type="compositionally biased region" description="Low complexity" evidence="3">
    <location>
        <begin position="1177"/>
        <end position="1186"/>
    </location>
</feature>
<evidence type="ECO:0000256" key="1">
    <source>
        <dbReference type="PROSITE-ProRule" id="PRU00176"/>
    </source>
</evidence>
<feature type="region of interest" description="Disordered" evidence="3">
    <location>
        <begin position="779"/>
        <end position="1186"/>
    </location>
</feature>
<gene>
    <name evidence="5" type="ORF">CUNI_LOCUS15053</name>
</gene>
<feature type="coiled-coil region" evidence="2">
    <location>
        <begin position="745"/>
        <end position="778"/>
    </location>
</feature>
<feature type="compositionally biased region" description="Pro residues" evidence="3">
    <location>
        <begin position="1024"/>
        <end position="1033"/>
    </location>
</feature>
<feature type="compositionally biased region" description="Polar residues" evidence="3">
    <location>
        <begin position="853"/>
        <end position="887"/>
    </location>
</feature>
<dbReference type="Proteomes" id="UP000678393">
    <property type="component" value="Unassembled WGS sequence"/>
</dbReference>
<feature type="compositionally biased region" description="Low complexity" evidence="3">
    <location>
        <begin position="1131"/>
        <end position="1153"/>
    </location>
</feature>
<evidence type="ECO:0000313" key="5">
    <source>
        <dbReference type="EMBL" id="CAG5129495.1"/>
    </source>
</evidence>
<feature type="region of interest" description="Disordered" evidence="3">
    <location>
        <begin position="112"/>
        <end position="149"/>
    </location>
</feature>
<feature type="compositionally biased region" description="Polar residues" evidence="3">
    <location>
        <begin position="498"/>
        <end position="514"/>
    </location>
</feature>
<feature type="compositionally biased region" description="Polar residues" evidence="3">
    <location>
        <begin position="1039"/>
        <end position="1072"/>
    </location>
</feature>
<dbReference type="PROSITE" id="PS50102">
    <property type="entry name" value="RRM"/>
    <property type="match status" value="1"/>
</dbReference>
<evidence type="ECO:0000313" key="6">
    <source>
        <dbReference type="Proteomes" id="UP000678393"/>
    </source>
</evidence>
<dbReference type="Pfam" id="PF00076">
    <property type="entry name" value="RRM_1"/>
    <property type="match status" value="1"/>
</dbReference>
<feature type="domain" description="RRM" evidence="4">
    <location>
        <begin position="1327"/>
        <end position="1399"/>
    </location>
</feature>
<evidence type="ECO:0000256" key="2">
    <source>
        <dbReference type="SAM" id="Coils"/>
    </source>
</evidence>
<dbReference type="InterPro" id="IPR035979">
    <property type="entry name" value="RBD_domain_sf"/>
</dbReference>
<comment type="caution">
    <text evidence="5">The sequence shown here is derived from an EMBL/GenBank/DDBJ whole genome shotgun (WGS) entry which is preliminary data.</text>
</comment>
<feature type="region of interest" description="Disordered" evidence="3">
    <location>
        <begin position="711"/>
        <end position="738"/>
    </location>
</feature>
<feature type="region of interest" description="Disordered" evidence="3">
    <location>
        <begin position="173"/>
        <end position="539"/>
    </location>
</feature>
<sequence length="1399" mass="154243">MSKKRPTESSWDSDEELLNDTSGSAVTAFPKASELDLLGDDGELDEDALLGVDETGTKTTTISFNNDSLWPLTTRQRSKTSISHQEQVAASSEQAFVFEETDTADLEDELNVGGQEEDGSSYHVEGDDGYGTGLYHQGDDSSSADVIGSGGDRHVNFSVHGMNTSDSREIGYIADQTSYTDENGAEFGDVSASGDYIGEAAHQSHEDASGVELEYEQPVEHDEQVHLEYDDSHNIDHDGHMESEEPKQNYESESDSDNENSRHNRGKFTSERTGVISLTTPTNAREAIPDTLEINEEQAAQIEQFMSDKTQQKGKHKGRNQGRGNAHSRLGNKPNNRPQQNTKMPNRPQQSPKMPQGLRMGQFPRSMANQNAQMAFPFPGGPSNRGPFPGGLLNPRGPFPMRLLNQQGPFPGPQNNREPFPSRSGNQRASFGAGPMNMLMGGPQRGPFPHSQNRFPGPQNQRGPPNQRGPYPGNSQPQNLLNPQQRSQQMRGPPPNQLRPQSSFNQRMPNNAQLRQPPPQMRQQGGRMTGPGMAGPRPFMGQAEAGMRFVRAVRPSAANQQGQPIPPLLRPGMNLEKPPQGNQQVRPAQMNPLRPRFMVRTPPSGAPMMNVPVFQDNHQQSPMGGQGDVQTLRSHKIYINPRFQGQQTPAGDPNQGRTVKMGAPIQQKAKVLLDRAIQIQNKQAQPGQAAQAGMKRKSTGEEAVPIKVIKPNVSTPGKSDVTPTRVVQTGSEPVKEDPQKIQTLLDEQKRQREMIQRRKELARQKQAALKRMELEKRLKEEGKTLEDIMGTSKAEGTAEQQQTQQTVPPAKQISGSVAARLGPPPSQQQIRGPPPQQQGPLARPAMTRIRTPLPQNASSAFQRSPQFSVPQQSQILQVRAPGQTSAFPNRPPLQQDPRMRGPPPSNDSRHRGPPPDNFRFTEPPPSTNKPRFPPPAVNQFQTPPPNFDTRFQAPPPSQDHSFRVPPPTAPQRLRAPPPVAQPKLRTVSHQTTLQPSTAASHTVRYTTPPPAPTQTVRFQVSLSTPPPPVPTQPHTPQQYSTHYTPASAPVSQPPSHYSQPTQAEQAMYTTPVPQYPPPSASYQHSTYSHTAEHQYEPSTHQPPPAASSQTYYQPATSQYHQDTQHFQASGTPQYQVPPAQTQYQAPPAQTHYQVPPPQTRYQPPPTQPAPTQPPSTQPQYQATQYQATQYQASQYQTTQQYQTPPSQHYQSPALTYSTPDPNYDQTGVDYYSEPQHIQTVTSQVTATPSPVGDQRTVQHQIPVGQRIQTIGQRVQPVSGTQIRSIIHNVAAQHSQATKDPSAHLIQSQAAVSKVATDRQVQVLDGPQKILIQNVPAMATKETLIKICRHFGTVLGVNLMSEQQKAVIQFQKGEQAAKCVAKCNQRCLHKTRLTVKLLPG</sequence>
<keyword evidence="1" id="KW-0694">RNA-binding</keyword>
<feature type="compositionally biased region" description="Pro residues" evidence="3">
    <location>
        <begin position="822"/>
        <end position="837"/>
    </location>
</feature>
<feature type="compositionally biased region" description="Pro residues" evidence="3">
    <location>
        <begin position="1154"/>
        <end position="1176"/>
    </location>
</feature>
<feature type="region of interest" description="Disordered" evidence="3">
    <location>
        <begin position="1"/>
        <end position="25"/>
    </location>
</feature>
<dbReference type="OrthoDB" id="6163017at2759"/>
<dbReference type="CDD" id="cd00590">
    <property type="entry name" value="RRM_SF"/>
    <property type="match status" value="1"/>
</dbReference>
<dbReference type="GO" id="GO:0003723">
    <property type="term" value="F:RNA binding"/>
    <property type="evidence" value="ECO:0007669"/>
    <property type="project" value="UniProtKB-UniRule"/>
</dbReference>
<keyword evidence="6" id="KW-1185">Reference proteome</keyword>
<organism evidence="5 6">
    <name type="scientific">Candidula unifasciata</name>
    <dbReference type="NCBI Taxonomy" id="100452"/>
    <lineage>
        <taxon>Eukaryota</taxon>
        <taxon>Metazoa</taxon>
        <taxon>Spiralia</taxon>
        <taxon>Lophotrochozoa</taxon>
        <taxon>Mollusca</taxon>
        <taxon>Gastropoda</taxon>
        <taxon>Heterobranchia</taxon>
        <taxon>Euthyneura</taxon>
        <taxon>Panpulmonata</taxon>
        <taxon>Eupulmonata</taxon>
        <taxon>Stylommatophora</taxon>
        <taxon>Helicina</taxon>
        <taxon>Helicoidea</taxon>
        <taxon>Geomitridae</taxon>
        <taxon>Candidula</taxon>
    </lineage>
</organism>
<feature type="compositionally biased region" description="Basic and acidic residues" evidence="3">
    <location>
        <begin position="218"/>
        <end position="250"/>
    </location>
</feature>
<reference evidence="5" key="1">
    <citation type="submission" date="2021-04" db="EMBL/GenBank/DDBJ databases">
        <authorList>
            <consortium name="Molecular Ecology Group"/>
        </authorList>
    </citation>
    <scope>NUCLEOTIDE SEQUENCE</scope>
</reference>
<feature type="compositionally biased region" description="Polar residues" evidence="3">
    <location>
        <begin position="1080"/>
        <end position="1089"/>
    </location>
</feature>
<feature type="compositionally biased region" description="Polar residues" evidence="3">
    <location>
        <begin position="1013"/>
        <end position="1023"/>
    </location>
</feature>
<name>A0A8S3ZNZ7_9EUPU</name>
<proteinExistence type="predicted"/>
<dbReference type="InterPro" id="IPR012677">
    <property type="entry name" value="Nucleotide-bd_a/b_plait_sf"/>
</dbReference>
<feature type="compositionally biased region" description="Polar residues" evidence="3">
    <location>
        <begin position="712"/>
        <end position="731"/>
    </location>
</feature>
<feature type="compositionally biased region" description="Pro residues" evidence="3">
    <location>
        <begin position="922"/>
        <end position="946"/>
    </location>
</feature>
<dbReference type="Gene3D" id="3.30.70.330">
    <property type="match status" value="1"/>
</dbReference>
<dbReference type="SMART" id="SM00360">
    <property type="entry name" value="RRM"/>
    <property type="match status" value="1"/>
</dbReference>
<dbReference type="EMBL" id="CAJHNH020003524">
    <property type="protein sequence ID" value="CAG5129495.1"/>
    <property type="molecule type" value="Genomic_DNA"/>
</dbReference>
<feature type="compositionally biased region" description="Polar residues" evidence="3">
    <location>
        <begin position="987"/>
        <end position="1005"/>
    </location>
</feature>
<feature type="compositionally biased region" description="Pro residues" evidence="3">
    <location>
        <begin position="964"/>
        <end position="980"/>
    </location>
</feature>
<protein>
    <recommendedName>
        <fullName evidence="4">RRM domain-containing protein</fullName>
    </recommendedName>
</protein>
<evidence type="ECO:0000259" key="4">
    <source>
        <dbReference type="PROSITE" id="PS50102"/>
    </source>
</evidence>
<feature type="compositionally biased region" description="Polar residues" evidence="3">
    <location>
        <begin position="1106"/>
        <end position="1130"/>
    </location>
</feature>
<feature type="compositionally biased region" description="Polar residues" evidence="3">
    <location>
        <begin position="333"/>
        <end position="353"/>
    </location>
</feature>